<gene>
    <name evidence="1" type="ORF">SAMN05216188_11932</name>
</gene>
<organism evidence="1 2">
    <name type="scientific">Lentzea xinjiangensis</name>
    <dbReference type="NCBI Taxonomy" id="402600"/>
    <lineage>
        <taxon>Bacteria</taxon>
        <taxon>Bacillati</taxon>
        <taxon>Actinomycetota</taxon>
        <taxon>Actinomycetes</taxon>
        <taxon>Pseudonocardiales</taxon>
        <taxon>Pseudonocardiaceae</taxon>
        <taxon>Lentzea</taxon>
    </lineage>
</organism>
<evidence type="ECO:0000313" key="2">
    <source>
        <dbReference type="Proteomes" id="UP000199352"/>
    </source>
</evidence>
<dbReference type="EMBL" id="FOFR01000019">
    <property type="protein sequence ID" value="SER99871.1"/>
    <property type="molecule type" value="Genomic_DNA"/>
</dbReference>
<keyword evidence="2" id="KW-1185">Reference proteome</keyword>
<sequence length="51" mass="5862">MARKSYREETRTVGGVAVTTIETDFDRLPIMLNLYMLTSTVQMVGLDQRPR</sequence>
<dbReference type="AlphaFoldDB" id="A0A1H9TSC2"/>
<accession>A0A1H9TSC2</accession>
<protein>
    <submittedName>
        <fullName evidence="1">Uncharacterized protein</fullName>
    </submittedName>
</protein>
<reference evidence="2" key="1">
    <citation type="submission" date="2016-10" db="EMBL/GenBank/DDBJ databases">
        <authorList>
            <person name="Varghese N."/>
            <person name="Submissions S."/>
        </authorList>
    </citation>
    <scope>NUCLEOTIDE SEQUENCE [LARGE SCALE GENOMIC DNA]</scope>
    <source>
        <strain evidence="2">CGMCC 4.3525</strain>
    </source>
</reference>
<dbReference type="Proteomes" id="UP000199352">
    <property type="component" value="Unassembled WGS sequence"/>
</dbReference>
<name>A0A1H9TSC2_9PSEU</name>
<evidence type="ECO:0000313" key="1">
    <source>
        <dbReference type="EMBL" id="SER99871.1"/>
    </source>
</evidence>
<proteinExistence type="predicted"/>
<dbReference type="RefSeq" id="WP_177221501.1">
    <property type="nucleotide sequence ID" value="NZ_FOFR01000019.1"/>
</dbReference>